<evidence type="ECO:0000259" key="3">
    <source>
        <dbReference type="Pfam" id="PF13511"/>
    </source>
</evidence>
<feature type="domain" description="DUF4124" evidence="3">
    <location>
        <begin position="11"/>
        <end position="52"/>
    </location>
</feature>
<gene>
    <name evidence="4" type="ORF">GCM10022277_13860</name>
</gene>
<evidence type="ECO:0000313" key="4">
    <source>
        <dbReference type="EMBL" id="GAA3919628.1"/>
    </source>
</evidence>
<organism evidence="4 5">
    <name type="scientific">Litoribacillus peritrichatus</name>
    <dbReference type="NCBI Taxonomy" id="718191"/>
    <lineage>
        <taxon>Bacteria</taxon>
        <taxon>Pseudomonadati</taxon>
        <taxon>Pseudomonadota</taxon>
        <taxon>Gammaproteobacteria</taxon>
        <taxon>Oceanospirillales</taxon>
        <taxon>Oceanospirillaceae</taxon>
        <taxon>Litoribacillus</taxon>
    </lineage>
</organism>
<proteinExistence type="predicted"/>
<evidence type="ECO:0000313" key="5">
    <source>
        <dbReference type="Proteomes" id="UP001501565"/>
    </source>
</evidence>
<protein>
    <recommendedName>
        <fullName evidence="3">DUF4124 domain-containing protein</fullName>
    </recommendedName>
</protein>
<feature type="compositionally biased region" description="Basic and acidic residues" evidence="1">
    <location>
        <begin position="79"/>
        <end position="89"/>
    </location>
</feature>
<feature type="region of interest" description="Disordered" evidence="1">
    <location>
        <begin position="79"/>
        <end position="104"/>
    </location>
</feature>
<accession>A0ABP7MCC3</accession>
<dbReference type="InterPro" id="IPR025392">
    <property type="entry name" value="DUF4124"/>
</dbReference>
<comment type="caution">
    <text evidence="4">The sequence shown here is derived from an EMBL/GenBank/DDBJ whole genome shotgun (WGS) entry which is preliminary data.</text>
</comment>
<keyword evidence="2" id="KW-0732">Signal</keyword>
<reference evidence="5" key="1">
    <citation type="journal article" date="2019" name="Int. J. Syst. Evol. Microbiol.">
        <title>The Global Catalogue of Microorganisms (GCM) 10K type strain sequencing project: providing services to taxonomists for standard genome sequencing and annotation.</title>
        <authorList>
            <consortium name="The Broad Institute Genomics Platform"/>
            <consortium name="The Broad Institute Genome Sequencing Center for Infectious Disease"/>
            <person name="Wu L."/>
            <person name="Ma J."/>
        </authorList>
    </citation>
    <scope>NUCLEOTIDE SEQUENCE [LARGE SCALE GENOMIC DNA]</scope>
    <source>
        <strain evidence="5">JCM 17551</strain>
    </source>
</reference>
<dbReference type="EMBL" id="BAABBN010000004">
    <property type="protein sequence ID" value="GAA3919628.1"/>
    <property type="molecule type" value="Genomic_DNA"/>
</dbReference>
<sequence length="104" mass="11630">MKALANLLLSMTLLVPGTAHTEVFRWLDDNGKINYGDRPPLNVNAERIEVNVASGNETKPPRDLRQVVQDLESKKAEQKLVFKEKRIPGDKTQSQEVAGTPSNY</sequence>
<feature type="signal peptide" evidence="2">
    <location>
        <begin position="1"/>
        <end position="21"/>
    </location>
</feature>
<evidence type="ECO:0000256" key="2">
    <source>
        <dbReference type="SAM" id="SignalP"/>
    </source>
</evidence>
<feature type="chain" id="PRO_5047201277" description="DUF4124 domain-containing protein" evidence="2">
    <location>
        <begin position="22"/>
        <end position="104"/>
    </location>
</feature>
<feature type="compositionally biased region" description="Polar residues" evidence="1">
    <location>
        <begin position="91"/>
        <end position="104"/>
    </location>
</feature>
<dbReference type="Pfam" id="PF13511">
    <property type="entry name" value="DUF4124"/>
    <property type="match status" value="1"/>
</dbReference>
<evidence type="ECO:0000256" key="1">
    <source>
        <dbReference type="SAM" id="MobiDB-lite"/>
    </source>
</evidence>
<dbReference type="RefSeq" id="WP_344796849.1">
    <property type="nucleotide sequence ID" value="NZ_BAABBN010000004.1"/>
</dbReference>
<name>A0ABP7MCC3_9GAMM</name>
<dbReference type="Proteomes" id="UP001501565">
    <property type="component" value="Unassembled WGS sequence"/>
</dbReference>
<keyword evidence="5" id="KW-1185">Reference proteome</keyword>